<evidence type="ECO:0000313" key="3">
    <source>
        <dbReference type="Proteomes" id="UP000789901"/>
    </source>
</evidence>
<organism evidence="2 3">
    <name type="scientific">Gigaspora margarita</name>
    <dbReference type="NCBI Taxonomy" id="4874"/>
    <lineage>
        <taxon>Eukaryota</taxon>
        <taxon>Fungi</taxon>
        <taxon>Fungi incertae sedis</taxon>
        <taxon>Mucoromycota</taxon>
        <taxon>Glomeromycotina</taxon>
        <taxon>Glomeromycetes</taxon>
        <taxon>Diversisporales</taxon>
        <taxon>Gigasporaceae</taxon>
        <taxon>Gigaspora</taxon>
    </lineage>
</organism>
<comment type="caution">
    <text evidence="2">The sequence shown here is derived from an EMBL/GenBank/DDBJ whole genome shotgun (WGS) entry which is preliminary data.</text>
</comment>
<dbReference type="PANTHER" id="PTHR45756:SF1">
    <property type="entry name" value="PROTEIN KINASE DOMAIN CONTAINING PROTEIN"/>
    <property type="match status" value="1"/>
</dbReference>
<dbReference type="InterPro" id="IPR011009">
    <property type="entry name" value="Kinase-like_dom_sf"/>
</dbReference>
<dbReference type="InterPro" id="IPR001245">
    <property type="entry name" value="Ser-Thr/Tyr_kinase_cat_dom"/>
</dbReference>
<dbReference type="Gene3D" id="1.10.510.10">
    <property type="entry name" value="Transferase(Phosphotransferase) domain 1"/>
    <property type="match status" value="1"/>
</dbReference>
<dbReference type="PANTHER" id="PTHR45756">
    <property type="entry name" value="PALMITOYLTRANSFERASE"/>
    <property type="match status" value="1"/>
</dbReference>
<sequence length="417" mass="49141">MLEIYKNAKCAQKICLQLLEHVEFSKATMESLKRNQHFYKGYFKKPDYYRNWVIFIKILESIKKFAKEVTQLPWYKKLNAMYYKNKYEKLIKEFEEICNALKFNITTYNTRKKEMEAQDIDDLKLVKKSSVDLKELKESPLSNCDECGSGKVIKKTFRGVEIACKIVSSNGDDDLAYKNEINIFLKLGTCPFIIGFYGLSKVDHNTVMVFDWAEYGNLKEMYTNYEIKWHTKLKLARGILNGLAFMHQCNILHHDIRCENILVTDGFEAKVSNFKHSRNISENSFEIKNLPDVVIRWLAPEMMLQTTSNYNIHCEIFSFGMTLWEIYHQKIPYENIDNIDQIKYRVLSKNRETLGIENNQLQIPRELAKIIKLAWDDDPLKRPSDMDLQLKFNELYNDYVTSKMVSPLKIKSTISNF</sequence>
<accession>A0ABN7UIV2</accession>
<dbReference type="Pfam" id="PF07714">
    <property type="entry name" value="PK_Tyr_Ser-Thr"/>
    <property type="match status" value="1"/>
</dbReference>
<dbReference type="CDD" id="cd21037">
    <property type="entry name" value="MLKL_NTD"/>
    <property type="match status" value="1"/>
</dbReference>
<keyword evidence="3" id="KW-1185">Reference proteome</keyword>
<evidence type="ECO:0000259" key="1">
    <source>
        <dbReference type="PROSITE" id="PS50011"/>
    </source>
</evidence>
<dbReference type="InterPro" id="IPR059179">
    <property type="entry name" value="MLKL-like_MCAfunc"/>
</dbReference>
<dbReference type="EMBL" id="CAJVQB010003432">
    <property type="protein sequence ID" value="CAG8607915.1"/>
    <property type="molecule type" value="Genomic_DNA"/>
</dbReference>
<dbReference type="InterPro" id="IPR000719">
    <property type="entry name" value="Prot_kinase_dom"/>
</dbReference>
<dbReference type="InterPro" id="IPR008266">
    <property type="entry name" value="Tyr_kinase_AS"/>
</dbReference>
<evidence type="ECO:0000313" key="2">
    <source>
        <dbReference type="EMBL" id="CAG8607915.1"/>
    </source>
</evidence>
<reference evidence="2 3" key="1">
    <citation type="submission" date="2021-06" db="EMBL/GenBank/DDBJ databases">
        <authorList>
            <person name="Kallberg Y."/>
            <person name="Tangrot J."/>
            <person name="Rosling A."/>
        </authorList>
    </citation>
    <scope>NUCLEOTIDE SEQUENCE [LARGE SCALE GENOMIC DNA]</scope>
    <source>
        <strain evidence="2 3">120-4 pot B 10/14</strain>
    </source>
</reference>
<dbReference type="PROSITE" id="PS00109">
    <property type="entry name" value="PROTEIN_KINASE_TYR"/>
    <property type="match status" value="1"/>
</dbReference>
<protein>
    <submittedName>
        <fullName evidence="2">41972_t:CDS:1</fullName>
    </submittedName>
</protein>
<dbReference type="InterPro" id="IPR036537">
    <property type="entry name" value="Adaptor_Cbl_N_dom_sf"/>
</dbReference>
<dbReference type="PROSITE" id="PS50011">
    <property type="entry name" value="PROTEIN_KINASE_DOM"/>
    <property type="match status" value="1"/>
</dbReference>
<dbReference type="InterPro" id="IPR053215">
    <property type="entry name" value="TKL_Ser/Thr_kinase"/>
</dbReference>
<dbReference type="Gene3D" id="1.20.930.20">
    <property type="entry name" value="Adaptor protein Cbl, N-terminal domain"/>
    <property type="match status" value="1"/>
</dbReference>
<dbReference type="Proteomes" id="UP000789901">
    <property type="component" value="Unassembled WGS sequence"/>
</dbReference>
<feature type="domain" description="Protein kinase" evidence="1">
    <location>
        <begin position="138"/>
        <end position="396"/>
    </location>
</feature>
<gene>
    <name evidence="2" type="ORF">GMARGA_LOCUS7208</name>
</gene>
<proteinExistence type="predicted"/>
<dbReference type="SUPFAM" id="SSF56112">
    <property type="entry name" value="Protein kinase-like (PK-like)"/>
    <property type="match status" value="1"/>
</dbReference>
<name>A0ABN7UIV2_GIGMA</name>